<evidence type="ECO:0000259" key="1">
    <source>
        <dbReference type="Pfam" id="PF21321"/>
    </source>
</evidence>
<accession>A0A2V4V0T1</accession>
<dbReference type="RefSeq" id="WP_110854538.1">
    <property type="nucleotide sequence ID" value="NZ_QJSQ01000003.1"/>
</dbReference>
<gene>
    <name evidence="2" type="ORF">C7410_103295</name>
</gene>
<sequence>MQLTGVGLYTFHEAALLTKIPIRDLRRWLDGYSYRGKEHASVSVAPLWETELADDSLDGISFHDLLEVRFVHAFRKHGVSLQAIRIASERARGLFKTDYPFTSHQFRTDGRTIFASAIEETGETELLDLVKQQYAFRKIIEPSLYAGIEFNQEQVATRWYPAPRSKAVVLDPTVAFGKPIVTDGSVRTSILYDAFVTEGNKNFVAKLYEVPVAAVNAAVAFEESLAA</sequence>
<name>A0A2V4V0T1_9BURK</name>
<feature type="domain" description="Putative antitoxin VapB45-like DNA-binding HTH" evidence="1">
    <location>
        <begin position="8"/>
        <end position="87"/>
    </location>
</feature>
<comment type="caution">
    <text evidence="2">The sequence shown here is derived from an EMBL/GenBank/DDBJ whole genome shotgun (WGS) entry which is preliminary data.</text>
</comment>
<reference evidence="2 3" key="1">
    <citation type="submission" date="2018-06" db="EMBL/GenBank/DDBJ databases">
        <title>Genomic Encyclopedia of Type Strains, Phase IV (KMG-V): Genome sequencing to study the core and pangenomes of soil and plant-associated prokaryotes.</title>
        <authorList>
            <person name="Whitman W."/>
        </authorList>
    </citation>
    <scope>NUCLEOTIDE SEQUENCE [LARGE SCALE GENOMIC DNA]</scope>
    <source>
        <strain evidence="2 3">SRCL-318</strain>
    </source>
</reference>
<proteinExistence type="predicted"/>
<dbReference type="OrthoDB" id="940717at2"/>
<protein>
    <recommendedName>
        <fullName evidence="1">Putative antitoxin VapB45-like DNA-binding HTH domain-containing protein</fullName>
    </recommendedName>
</protein>
<dbReference type="InterPro" id="IPR048708">
    <property type="entry name" value="VapB45-like_HTH"/>
</dbReference>
<dbReference type="EMBL" id="QJSQ01000003">
    <property type="protein sequence ID" value="PYE26376.1"/>
    <property type="molecule type" value="Genomic_DNA"/>
</dbReference>
<organism evidence="2 3">
    <name type="scientific">Paraburkholderia silvatlantica</name>
    <dbReference type="NCBI Taxonomy" id="321895"/>
    <lineage>
        <taxon>Bacteria</taxon>
        <taxon>Pseudomonadati</taxon>
        <taxon>Pseudomonadota</taxon>
        <taxon>Betaproteobacteria</taxon>
        <taxon>Burkholderiales</taxon>
        <taxon>Burkholderiaceae</taxon>
        <taxon>Paraburkholderia</taxon>
    </lineage>
</organism>
<evidence type="ECO:0000313" key="2">
    <source>
        <dbReference type="EMBL" id="PYE26376.1"/>
    </source>
</evidence>
<evidence type="ECO:0000313" key="3">
    <source>
        <dbReference type="Proteomes" id="UP000247772"/>
    </source>
</evidence>
<dbReference type="AlphaFoldDB" id="A0A2V4V0T1"/>
<dbReference type="Pfam" id="PF21321">
    <property type="entry name" value="HTH_66"/>
    <property type="match status" value="1"/>
</dbReference>
<dbReference type="Proteomes" id="UP000247772">
    <property type="component" value="Unassembled WGS sequence"/>
</dbReference>